<feature type="short sequence motif" description="'HIGH' region" evidence="10">
    <location>
        <begin position="59"/>
        <end position="69"/>
    </location>
</feature>
<comment type="cofactor">
    <cofactor evidence="10">
        <name>Zn(2+)</name>
        <dbReference type="ChEBI" id="CHEBI:29105"/>
    </cofactor>
    <text evidence="10">Binds 1 zinc ion per subunit.</text>
</comment>
<organism evidence="13 14">
    <name type="scientific">Elstera cyanobacteriorum</name>
    <dbReference type="NCBI Taxonomy" id="2022747"/>
    <lineage>
        <taxon>Bacteria</taxon>
        <taxon>Pseudomonadati</taxon>
        <taxon>Pseudomonadota</taxon>
        <taxon>Alphaproteobacteria</taxon>
        <taxon>Rhodospirillales</taxon>
        <taxon>Rhodospirillaceae</taxon>
        <taxon>Elstera</taxon>
    </lineage>
</organism>
<dbReference type="CDD" id="cd07960">
    <property type="entry name" value="Anticodon_Ia_Ile_BEm"/>
    <property type="match status" value="1"/>
</dbReference>
<evidence type="ECO:0000256" key="6">
    <source>
        <dbReference type="ARBA" id="ARBA00022917"/>
    </source>
</evidence>
<keyword evidence="7 10" id="KW-0030">Aminoacyl-tRNA synthetase</keyword>
<dbReference type="GO" id="GO:0008270">
    <property type="term" value="F:zinc ion binding"/>
    <property type="evidence" value="ECO:0007669"/>
    <property type="project" value="UniProtKB-UniRule"/>
</dbReference>
<dbReference type="Gene3D" id="1.10.10.830">
    <property type="entry name" value="Ile-tRNA synthetase CP2 domain-like"/>
    <property type="match status" value="1"/>
</dbReference>
<feature type="short sequence motif" description="'KMSKS' region" evidence="10">
    <location>
        <begin position="611"/>
        <end position="615"/>
    </location>
</feature>
<dbReference type="InterPro" id="IPR001412">
    <property type="entry name" value="aa-tRNA-synth_I_CS"/>
</dbReference>
<evidence type="ECO:0000256" key="8">
    <source>
        <dbReference type="ARBA" id="ARBA00025217"/>
    </source>
</evidence>
<dbReference type="SUPFAM" id="SSF47323">
    <property type="entry name" value="Anticodon-binding domain of a subclass of class I aminoacyl-tRNA synthetases"/>
    <property type="match status" value="1"/>
</dbReference>
<evidence type="ECO:0000256" key="7">
    <source>
        <dbReference type="ARBA" id="ARBA00023146"/>
    </source>
</evidence>
<feature type="binding site" evidence="10">
    <location>
        <position position="932"/>
    </location>
    <ligand>
        <name>Zn(2+)</name>
        <dbReference type="ChEBI" id="CHEBI:29105"/>
    </ligand>
</feature>
<gene>
    <name evidence="10" type="primary">ileS</name>
    <name evidence="13" type="ORF">CHR90_13555</name>
</gene>
<keyword evidence="5 10" id="KW-0067">ATP-binding</keyword>
<dbReference type="InterPro" id="IPR002301">
    <property type="entry name" value="Ile-tRNA-ligase"/>
</dbReference>
<dbReference type="CDD" id="cd00818">
    <property type="entry name" value="IleRS_core"/>
    <property type="match status" value="1"/>
</dbReference>
<dbReference type="GO" id="GO:0004822">
    <property type="term" value="F:isoleucine-tRNA ligase activity"/>
    <property type="evidence" value="ECO:0007669"/>
    <property type="project" value="UniProtKB-UniRule"/>
</dbReference>
<proteinExistence type="inferred from homology"/>
<comment type="subunit">
    <text evidence="10">Monomer.</text>
</comment>
<evidence type="ECO:0000259" key="11">
    <source>
        <dbReference type="Pfam" id="PF00133"/>
    </source>
</evidence>
<keyword evidence="6 10" id="KW-0648">Protein biosynthesis</keyword>
<dbReference type="Gene3D" id="1.10.730.20">
    <property type="match status" value="1"/>
</dbReference>
<dbReference type="NCBIfam" id="TIGR00392">
    <property type="entry name" value="ileS"/>
    <property type="match status" value="1"/>
</dbReference>
<keyword evidence="10" id="KW-0862">Zinc</keyword>
<evidence type="ECO:0000313" key="14">
    <source>
        <dbReference type="Proteomes" id="UP000216361"/>
    </source>
</evidence>
<evidence type="ECO:0000256" key="10">
    <source>
        <dbReference type="HAMAP-Rule" id="MF_02002"/>
    </source>
</evidence>
<feature type="binding site" evidence="10">
    <location>
        <position position="915"/>
    </location>
    <ligand>
        <name>Zn(2+)</name>
        <dbReference type="ChEBI" id="CHEBI:29105"/>
    </ligand>
</feature>
<dbReference type="GO" id="GO:0005829">
    <property type="term" value="C:cytosol"/>
    <property type="evidence" value="ECO:0007669"/>
    <property type="project" value="TreeGrafter"/>
</dbReference>
<comment type="catalytic activity">
    <reaction evidence="9 10">
        <text>tRNA(Ile) + L-isoleucine + ATP = L-isoleucyl-tRNA(Ile) + AMP + diphosphate</text>
        <dbReference type="Rhea" id="RHEA:11060"/>
        <dbReference type="Rhea" id="RHEA-COMP:9666"/>
        <dbReference type="Rhea" id="RHEA-COMP:9695"/>
        <dbReference type="ChEBI" id="CHEBI:30616"/>
        <dbReference type="ChEBI" id="CHEBI:33019"/>
        <dbReference type="ChEBI" id="CHEBI:58045"/>
        <dbReference type="ChEBI" id="CHEBI:78442"/>
        <dbReference type="ChEBI" id="CHEBI:78528"/>
        <dbReference type="ChEBI" id="CHEBI:456215"/>
        <dbReference type="EC" id="6.1.1.5"/>
    </reaction>
</comment>
<protein>
    <recommendedName>
        <fullName evidence="10">Isoleucine--tRNA ligase</fullName>
        <ecNumber evidence="10">6.1.1.5</ecNumber>
    </recommendedName>
    <alternativeName>
        <fullName evidence="10">Isoleucyl-tRNA synthetase</fullName>
        <shortName evidence="10">IleRS</shortName>
    </alternativeName>
</protein>
<dbReference type="GO" id="GO:0002161">
    <property type="term" value="F:aminoacyl-tRNA deacylase activity"/>
    <property type="evidence" value="ECO:0007669"/>
    <property type="project" value="InterPro"/>
</dbReference>
<dbReference type="FunFam" id="3.40.50.620:FF:000042">
    <property type="entry name" value="Isoleucine--tRNA ligase"/>
    <property type="match status" value="1"/>
</dbReference>
<dbReference type="PANTHER" id="PTHR42765:SF1">
    <property type="entry name" value="ISOLEUCINE--TRNA LIGASE, MITOCHONDRIAL"/>
    <property type="match status" value="1"/>
</dbReference>
<dbReference type="SUPFAM" id="SSF52374">
    <property type="entry name" value="Nucleotidylyl transferase"/>
    <property type="match status" value="1"/>
</dbReference>
<keyword evidence="10" id="KW-0479">Metal-binding</keyword>
<dbReference type="OrthoDB" id="9810365at2"/>
<dbReference type="HAMAP" id="MF_02002">
    <property type="entry name" value="Ile_tRNA_synth_type1"/>
    <property type="match status" value="1"/>
</dbReference>
<comment type="similarity">
    <text evidence="1 10">Belongs to the class-I aminoacyl-tRNA synthetase family. IleS type 1 subfamily.</text>
</comment>
<evidence type="ECO:0000256" key="4">
    <source>
        <dbReference type="ARBA" id="ARBA00022741"/>
    </source>
</evidence>
<dbReference type="InterPro" id="IPR009008">
    <property type="entry name" value="Val/Leu/Ile-tRNA-synth_edit"/>
</dbReference>
<sequence length="941" mass="104316">MTRDYKASVFLPTTEFPMRGDLPKLEPSILARWEKIGLYDLIRQDSAGRPKWVLHDGPPYANGDIHIGHAVNKILKDVINRSQRMLGQDVSYVPGWDCHGLPIEWKIEEKYRAKGQDKNSVPVVEFRQECRAFAEHWVGVQAGEFKRLGIMGDWAQPYLTMAYPAEAQIFRELTKFLMKGALYQGFRPVLWSVVEQTALADAEVEYHDHTSTQIYVRFPVVSSPNPALSGASVVIWTTTPWTIPANRAVAYNPELAYVVIDVTETGDDALAKAGDRLLIAEALLEAVTAATKITGYKKLADLPGTALEGVILAHPLRGKGYEFDVPLLPGAHVTADAGTGLVHTAPSHGEDDFQLGKQFGLEVPRTVAGDGKYYDSVPLFAGVHVFKADGPVCAALTEAGNLLAQAKLLHSYPHSWRSKAPLIYRATPQWFISMETDGLREKALKAIDDTQWFPPQGKNRIGAMIAQRPDWCVSRQRTWGVPLALFISKKTGEPLRDPAVNERIAAAFEAEGGDAWFASPAARFLGNEYNPEDFEQVTDVVEVWFDSGSTHAFVLEARPDLKWPADLYLEGSDQHRGWFHTSLLESCGTRGRAPYDAVLTHGFTLDEQGRKMSKSLGNGVDPLVVMNEFGADILRLWAMLSDYSEDTRIGKSILQYTADHYRRLRNTLRYLLGALAGFDDAERLPEAEMPELERWVLHRLAELDKDLRASIQRYDFLSFYTALHTFCANDLSAFYFDIRKDALYCDAPTSARRRAARTVMAECLHKLILWLAPVMPFTAEQAWGLRPVGVAGGSQGEEDSVHRQLFPEPPAVWLDAALGEKWALIRSIRRAVTGAIELARAAKEIGSSSQAAPEVYAAPQYVAALSGLDFAEICITASIDLRPLASAPPDAVLSVDVEGVAVRFAKTDHARCERCRSHYPEVGTIADHPDLCFRCAEVVGG</sequence>
<evidence type="ECO:0000259" key="12">
    <source>
        <dbReference type="Pfam" id="PF08264"/>
    </source>
</evidence>
<dbReference type="Pfam" id="PF00133">
    <property type="entry name" value="tRNA-synt_1"/>
    <property type="match status" value="1"/>
</dbReference>
<dbReference type="InterPro" id="IPR014729">
    <property type="entry name" value="Rossmann-like_a/b/a_fold"/>
</dbReference>
<evidence type="ECO:0000256" key="9">
    <source>
        <dbReference type="ARBA" id="ARBA00048359"/>
    </source>
</evidence>
<evidence type="ECO:0000256" key="5">
    <source>
        <dbReference type="ARBA" id="ARBA00022840"/>
    </source>
</evidence>
<keyword evidence="3 10" id="KW-0436">Ligase</keyword>
<evidence type="ECO:0000256" key="1">
    <source>
        <dbReference type="ARBA" id="ARBA00006887"/>
    </source>
</evidence>
<dbReference type="SUPFAM" id="SSF50677">
    <property type="entry name" value="ValRS/IleRS/LeuRS editing domain"/>
    <property type="match status" value="1"/>
</dbReference>
<feature type="domain" description="Methionyl/Valyl/Leucyl/Isoleucyl-tRNA synthetase anticodon-binding" evidence="12">
    <location>
        <begin position="693"/>
        <end position="850"/>
    </location>
</feature>
<dbReference type="InterPro" id="IPR013155">
    <property type="entry name" value="M/V/L/I-tRNA-synth_anticd-bd"/>
</dbReference>
<feature type="binding site" evidence="10">
    <location>
        <position position="935"/>
    </location>
    <ligand>
        <name>Zn(2+)</name>
        <dbReference type="ChEBI" id="CHEBI:29105"/>
    </ligand>
</feature>
<dbReference type="EC" id="6.1.1.5" evidence="10"/>
<dbReference type="InterPro" id="IPR033708">
    <property type="entry name" value="Anticodon_Ile_BEm"/>
</dbReference>
<dbReference type="GO" id="GO:0006428">
    <property type="term" value="P:isoleucyl-tRNA aminoacylation"/>
    <property type="evidence" value="ECO:0007669"/>
    <property type="project" value="UniProtKB-UniRule"/>
</dbReference>
<dbReference type="InterPro" id="IPR023585">
    <property type="entry name" value="Ile-tRNA-ligase_type1"/>
</dbReference>
<dbReference type="EMBL" id="NOXS01000033">
    <property type="protein sequence ID" value="OYQ17989.1"/>
    <property type="molecule type" value="Genomic_DNA"/>
</dbReference>
<dbReference type="RefSeq" id="WP_094409551.1">
    <property type="nucleotide sequence ID" value="NZ_BMJZ01000002.1"/>
</dbReference>
<dbReference type="GO" id="GO:0000049">
    <property type="term" value="F:tRNA binding"/>
    <property type="evidence" value="ECO:0007669"/>
    <property type="project" value="InterPro"/>
</dbReference>
<dbReference type="PROSITE" id="PS00178">
    <property type="entry name" value="AA_TRNA_LIGASE_I"/>
    <property type="match status" value="1"/>
</dbReference>
<comment type="caution">
    <text evidence="13">The sequence shown here is derived from an EMBL/GenBank/DDBJ whole genome shotgun (WGS) entry which is preliminary data.</text>
</comment>
<reference evidence="13 14" key="1">
    <citation type="submission" date="2017-07" db="EMBL/GenBank/DDBJ databases">
        <title>Elstera cyanobacteriorum sp. nov., a novel bacterium isolated from cyanobacterial aggregates in a eutrophic lake.</title>
        <authorList>
            <person name="Cai H."/>
        </authorList>
    </citation>
    <scope>NUCLEOTIDE SEQUENCE [LARGE SCALE GENOMIC DNA]</scope>
    <source>
        <strain evidence="13 14">TH019</strain>
    </source>
</reference>
<accession>A0A255XLZ5</accession>
<keyword evidence="2 10" id="KW-0963">Cytoplasm</keyword>
<dbReference type="Pfam" id="PF08264">
    <property type="entry name" value="Anticodon_1"/>
    <property type="match status" value="1"/>
</dbReference>
<feature type="binding site" evidence="10">
    <location>
        <position position="570"/>
    </location>
    <ligand>
        <name>L-isoleucyl-5'-AMP</name>
        <dbReference type="ChEBI" id="CHEBI:178002"/>
    </ligand>
</feature>
<evidence type="ECO:0000313" key="13">
    <source>
        <dbReference type="EMBL" id="OYQ17989.1"/>
    </source>
</evidence>
<keyword evidence="14" id="KW-1185">Reference proteome</keyword>
<keyword evidence="4 10" id="KW-0547">Nucleotide-binding</keyword>
<dbReference type="PRINTS" id="PR00984">
    <property type="entry name" value="TRNASYNTHILE"/>
</dbReference>
<name>A0A255XLZ5_9PROT</name>
<comment type="subcellular location">
    <subcellularLocation>
        <location evidence="10">Cytoplasm</location>
    </subcellularLocation>
</comment>
<dbReference type="Gene3D" id="3.90.740.10">
    <property type="entry name" value="Valyl/Leucyl/Isoleucyl-tRNA synthetase, editing domain"/>
    <property type="match status" value="1"/>
</dbReference>
<dbReference type="InterPro" id="IPR002300">
    <property type="entry name" value="aa-tRNA-synth_Ia"/>
</dbReference>
<dbReference type="PANTHER" id="PTHR42765">
    <property type="entry name" value="SOLEUCYL-TRNA SYNTHETASE"/>
    <property type="match status" value="1"/>
</dbReference>
<feature type="domain" description="Aminoacyl-tRNA synthetase class Ia" evidence="11">
    <location>
        <begin position="29"/>
        <end position="649"/>
    </location>
</feature>
<comment type="function">
    <text evidence="8 10">Catalyzes the attachment of isoleucine to tRNA(Ile). As IleRS can inadvertently accommodate and process structurally similar amino acids such as valine, to avoid such errors it has two additional distinct tRNA(Ile)-dependent editing activities. One activity is designated as 'pretransfer' editing and involves the hydrolysis of activated Val-AMP. The other activity is designated 'posttransfer' editing and involves deacylation of mischarged Val-tRNA(Ile).</text>
</comment>
<dbReference type="InterPro" id="IPR009080">
    <property type="entry name" value="tRNAsynth_Ia_anticodon-bd"/>
</dbReference>
<feature type="binding site" evidence="10">
    <location>
        <position position="614"/>
    </location>
    <ligand>
        <name>ATP</name>
        <dbReference type="ChEBI" id="CHEBI:30616"/>
    </ligand>
</feature>
<dbReference type="GO" id="GO:0005524">
    <property type="term" value="F:ATP binding"/>
    <property type="evidence" value="ECO:0007669"/>
    <property type="project" value="UniProtKB-UniRule"/>
</dbReference>
<evidence type="ECO:0000256" key="3">
    <source>
        <dbReference type="ARBA" id="ARBA00022598"/>
    </source>
</evidence>
<dbReference type="InterPro" id="IPR050081">
    <property type="entry name" value="Ile-tRNA_ligase"/>
</dbReference>
<evidence type="ECO:0000256" key="2">
    <source>
        <dbReference type="ARBA" id="ARBA00022490"/>
    </source>
</evidence>
<comment type="domain">
    <text evidence="10">IleRS has two distinct active sites: one for aminoacylation and one for editing. The misactivated valine is translocated from the active site to the editing site, which sterically excludes the correctly activated isoleucine. The single editing site contains two valyl binding pockets, one specific for each substrate (Val-AMP or Val-tRNA(Ile)).</text>
</comment>
<dbReference type="Gene3D" id="3.40.50.620">
    <property type="entry name" value="HUPs"/>
    <property type="match status" value="2"/>
</dbReference>
<dbReference type="Proteomes" id="UP000216361">
    <property type="component" value="Unassembled WGS sequence"/>
</dbReference>
<dbReference type="AlphaFoldDB" id="A0A255XLZ5"/>
<feature type="binding site" evidence="10">
    <location>
        <position position="912"/>
    </location>
    <ligand>
        <name>Zn(2+)</name>
        <dbReference type="ChEBI" id="CHEBI:29105"/>
    </ligand>
</feature>